<feature type="compositionally biased region" description="Pro residues" evidence="1">
    <location>
        <begin position="10"/>
        <end position="22"/>
    </location>
</feature>
<dbReference type="Proteomes" id="UP000598217">
    <property type="component" value="Unassembled WGS sequence"/>
</dbReference>
<accession>A0ABR9HPL0</accession>
<comment type="caution">
    <text evidence="2">The sequence shown here is derived from an EMBL/GenBank/DDBJ whole genome shotgun (WGS) entry which is preliminary data.</text>
</comment>
<dbReference type="RefSeq" id="WP_191276022.1">
    <property type="nucleotide sequence ID" value="NZ_BMXJ01000011.1"/>
</dbReference>
<keyword evidence="3" id="KW-1185">Reference proteome</keyword>
<sequence>MYNGPAQQFPQPPVAPPAPPPRRGGTGRTVAITVAATLGVYTVVAGAVVAVVAATGSGAAAQGPEFEGLPTDPCGVSIGSQLDAVSAFLPSASFSESRSSCSWNVEYSDGTPGDLFLGYRHPTDHRGEILRGESEAEDYYEARARELLDGDADEYWSVEVQDAGELDLGDEAVVSHYRQGSEDDMYSRAEVLVRVGDLLVEVMADEGREDRSGRADFTGDEEALIAIAERAAAELE</sequence>
<evidence type="ECO:0008006" key="4">
    <source>
        <dbReference type="Google" id="ProtNLM"/>
    </source>
</evidence>
<organism evidence="2 3">
    <name type="scientific">Nocardiopsis terrae</name>
    <dbReference type="NCBI Taxonomy" id="372655"/>
    <lineage>
        <taxon>Bacteria</taxon>
        <taxon>Bacillati</taxon>
        <taxon>Actinomycetota</taxon>
        <taxon>Actinomycetes</taxon>
        <taxon>Streptosporangiales</taxon>
        <taxon>Nocardiopsidaceae</taxon>
        <taxon>Nocardiopsis</taxon>
    </lineage>
</organism>
<evidence type="ECO:0000313" key="2">
    <source>
        <dbReference type="EMBL" id="MBE1460956.1"/>
    </source>
</evidence>
<protein>
    <recommendedName>
        <fullName evidence="4">DUF3558 domain-containing protein</fullName>
    </recommendedName>
</protein>
<gene>
    <name evidence="2" type="ORF">H4W79_005170</name>
</gene>
<proteinExistence type="predicted"/>
<evidence type="ECO:0000256" key="1">
    <source>
        <dbReference type="SAM" id="MobiDB-lite"/>
    </source>
</evidence>
<reference evidence="2 3" key="1">
    <citation type="submission" date="2020-10" db="EMBL/GenBank/DDBJ databases">
        <title>Sequencing the genomes of 1000 actinobacteria strains.</title>
        <authorList>
            <person name="Klenk H.-P."/>
        </authorList>
    </citation>
    <scope>NUCLEOTIDE SEQUENCE [LARGE SCALE GENOMIC DNA]</scope>
    <source>
        <strain evidence="2 3">DSM 45157</strain>
    </source>
</reference>
<feature type="region of interest" description="Disordered" evidence="1">
    <location>
        <begin position="1"/>
        <end position="26"/>
    </location>
</feature>
<name>A0ABR9HPL0_9ACTN</name>
<evidence type="ECO:0000313" key="3">
    <source>
        <dbReference type="Proteomes" id="UP000598217"/>
    </source>
</evidence>
<dbReference type="EMBL" id="JADBDY010000001">
    <property type="protein sequence ID" value="MBE1460956.1"/>
    <property type="molecule type" value="Genomic_DNA"/>
</dbReference>